<gene>
    <name evidence="3" type="ORF">UT77_C0001G0124</name>
</gene>
<dbReference type="SUPFAM" id="SSF53328">
    <property type="entry name" value="Formyltransferase"/>
    <property type="match status" value="1"/>
</dbReference>
<evidence type="ECO:0000259" key="1">
    <source>
        <dbReference type="Pfam" id="PF00551"/>
    </source>
</evidence>
<reference evidence="3 4" key="1">
    <citation type="journal article" date="2015" name="Nature">
        <title>rRNA introns, odd ribosomes, and small enigmatic genomes across a large radiation of phyla.</title>
        <authorList>
            <person name="Brown C.T."/>
            <person name="Hug L.A."/>
            <person name="Thomas B.C."/>
            <person name="Sharon I."/>
            <person name="Castelle C.J."/>
            <person name="Singh A."/>
            <person name="Wilkins M.J."/>
            <person name="Williams K.H."/>
            <person name="Banfield J.F."/>
        </authorList>
    </citation>
    <scope>NUCLEOTIDE SEQUENCE [LARGE SCALE GENOMIC DNA]</scope>
</reference>
<dbReference type="Pfam" id="PF02911">
    <property type="entry name" value="Formyl_trans_C"/>
    <property type="match status" value="1"/>
</dbReference>
<protein>
    <submittedName>
        <fullName evidence="3">Methionyl-tRNA formyltransferase</fullName>
    </submittedName>
</protein>
<dbReference type="EMBL" id="LBYB01000001">
    <property type="protein sequence ID" value="KKR42673.1"/>
    <property type="molecule type" value="Genomic_DNA"/>
</dbReference>
<dbReference type="AlphaFoldDB" id="A0A0G0QRB4"/>
<organism evidence="3 4">
    <name type="scientific">Candidatus Daviesbacteria bacterium GW2011_GWC2_40_12</name>
    <dbReference type="NCBI Taxonomy" id="1618431"/>
    <lineage>
        <taxon>Bacteria</taxon>
        <taxon>Candidatus Daviesiibacteriota</taxon>
    </lineage>
</organism>
<dbReference type="PANTHER" id="PTHR11138">
    <property type="entry name" value="METHIONYL-TRNA FORMYLTRANSFERASE"/>
    <property type="match status" value="1"/>
</dbReference>
<accession>A0A0G0QRB4</accession>
<proteinExistence type="predicted"/>
<dbReference type="Pfam" id="PF00551">
    <property type="entry name" value="Formyl_trans_N"/>
    <property type="match status" value="1"/>
</dbReference>
<comment type="caution">
    <text evidence="3">The sequence shown here is derived from an EMBL/GenBank/DDBJ whole genome shotgun (WGS) entry which is preliminary data.</text>
</comment>
<dbReference type="PANTHER" id="PTHR11138:SF5">
    <property type="entry name" value="METHIONYL-TRNA FORMYLTRANSFERASE, MITOCHONDRIAL"/>
    <property type="match status" value="1"/>
</dbReference>
<keyword evidence="3" id="KW-0808">Transferase</keyword>
<dbReference type="GO" id="GO:0005829">
    <property type="term" value="C:cytosol"/>
    <property type="evidence" value="ECO:0007669"/>
    <property type="project" value="TreeGrafter"/>
</dbReference>
<evidence type="ECO:0000313" key="4">
    <source>
        <dbReference type="Proteomes" id="UP000034881"/>
    </source>
</evidence>
<feature type="domain" description="Formyl transferase C-terminal" evidence="2">
    <location>
        <begin position="203"/>
        <end position="249"/>
    </location>
</feature>
<evidence type="ECO:0000313" key="3">
    <source>
        <dbReference type="EMBL" id="KKR42673.1"/>
    </source>
</evidence>
<feature type="domain" description="Formyl transferase N-terminal" evidence="1">
    <location>
        <begin position="63"/>
        <end position="172"/>
    </location>
</feature>
<dbReference type="GO" id="GO:0004479">
    <property type="term" value="F:methionyl-tRNA formyltransferase activity"/>
    <property type="evidence" value="ECO:0007669"/>
    <property type="project" value="TreeGrafter"/>
</dbReference>
<dbReference type="Proteomes" id="UP000034881">
    <property type="component" value="Unassembled WGS sequence"/>
</dbReference>
<name>A0A0G0QRB4_9BACT</name>
<dbReference type="InterPro" id="IPR011034">
    <property type="entry name" value="Formyl_transferase-like_C_sf"/>
</dbReference>
<dbReference type="InterPro" id="IPR002376">
    <property type="entry name" value="Formyl_transf_N"/>
</dbReference>
<dbReference type="InterPro" id="IPR036477">
    <property type="entry name" value="Formyl_transf_N_sf"/>
</dbReference>
<dbReference type="SUPFAM" id="SSF50486">
    <property type="entry name" value="FMT C-terminal domain-like"/>
    <property type="match status" value="1"/>
</dbReference>
<dbReference type="Gene3D" id="3.40.50.12230">
    <property type="match status" value="1"/>
</dbReference>
<sequence>MKTIWLSANLLGYELLKEAISLNEVEIGAVITLSRDSKTKMYDGIGIDEWKKLGIPVFGISRADESIDLMTKLAPDLIVMCGWRQIVSKEFLGIPPLGVVGFHPTLLPQGRGPAPIINSILEGFTRSGVTMFYADEGLDSGDIVGQERFNIEEDDYAQDVYDKVIKSGKNLIRKYLPLILGNKTPKEKQDESKATIFKRRDMHDNEIKLSDPLEEIYRKIRAFSKPYLGAYVKEGKKKLIIWQAERQDDE</sequence>
<dbReference type="InterPro" id="IPR005793">
    <property type="entry name" value="Formyl_trans_C"/>
</dbReference>
<evidence type="ECO:0000259" key="2">
    <source>
        <dbReference type="Pfam" id="PF02911"/>
    </source>
</evidence>